<dbReference type="AlphaFoldDB" id="A0A0G1JN18"/>
<gene>
    <name evidence="2" type="ORF">UW36_C0007G0038</name>
</gene>
<protein>
    <submittedName>
        <fullName evidence="2">Nucleotidyl transferase</fullName>
    </submittedName>
</protein>
<name>A0A0G1JN18_UNCKA</name>
<sequence>MTNNVWTIIPTGGEGTRLKPYTNEVSKPLVPLINNFPILELILYSLAYSADLRNFIFGVKGTKHYTNLQNYFQGGSGWSSKLQLEPQAHFEYQNPNYLDNGTADSALYNIKEYNLTTPVIVVQADNLFWGQEISDLYNIALKSRFPFVVGLTHTTEPNNFGVADFDSATKKITKFVEKPLANYAGGALVNTGIYIIKPEVFTYLEYDFGNNVLPKLVAKGLVGGHIFTHRWYDFGNPQEHLASAIDLLRKPSPCFENFLTRVCTIYETSKSRVWVRGRSSFSLARAEEIIARISAGTIKIEGDVFIGKDSVIENGVYLKDCALGDLAFVGERTQIIESNILDAWQIGKNCKITASFFGRGGTVADNVTIAGGFYGHNERIDQVVTLS</sequence>
<dbReference type="Pfam" id="PF00483">
    <property type="entry name" value="NTP_transferase"/>
    <property type="match status" value="1"/>
</dbReference>
<accession>A0A0G1JN18</accession>
<dbReference type="InterPro" id="IPR050486">
    <property type="entry name" value="Mannose-1P_guanyltransferase"/>
</dbReference>
<keyword evidence="2" id="KW-0808">Transferase</keyword>
<dbReference type="InterPro" id="IPR029044">
    <property type="entry name" value="Nucleotide-diphossugar_trans"/>
</dbReference>
<evidence type="ECO:0000313" key="2">
    <source>
        <dbReference type="EMBL" id="KKT45357.1"/>
    </source>
</evidence>
<dbReference type="Proteomes" id="UP000034128">
    <property type="component" value="Unassembled WGS sequence"/>
</dbReference>
<dbReference type="InterPro" id="IPR011004">
    <property type="entry name" value="Trimer_LpxA-like_sf"/>
</dbReference>
<proteinExistence type="predicted"/>
<dbReference type="CDD" id="cd04181">
    <property type="entry name" value="NTP_transferase"/>
    <property type="match status" value="1"/>
</dbReference>
<dbReference type="SUPFAM" id="SSF53448">
    <property type="entry name" value="Nucleotide-diphospho-sugar transferases"/>
    <property type="match status" value="1"/>
</dbReference>
<dbReference type="Gene3D" id="2.160.10.10">
    <property type="entry name" value="Hexapeptide repeat proteins"/>
    <property type="match status" value="1"/>
</dbReference>
<dbReference type="Gene3D" id="3.90.550.10">
    <property type="entry name" value="Spore Coat Polysaccharide Biosynthesis Protein SpsA, Chain A"/>
    <property type="match status" value="1"/>
</dbReference>
<comment type="caution">
    <text evidence="2">The sequence shown here is derived from an EMBL/GenBank/DDBJ whole genome shotgun (WGS) entry which is preliminary data.</text>
</comment>
<evidence type="ECO:0000259" key="1">
    <source>
        <dbReference type="Pfam" id="PF00483"/>
    </source>
</evidence>
<evidence type="ECO:0000313" key="3">
    <source>
        <dbReference type="Proteomes" id="UP000034128"/>
    </source>
</evidence>
<dbReference type="SUPFAM" id="SSF51161">
    <property type="entry name" value="Trimeric LpxA-like enzymes"/>
    <property type="match status" value="1"/>
</dbReference>
<dbReference type="PANTHER" id="PTHR22572">
    <property type="entry name" value="SUGAR-1-PHOSPHATE GUANYL TRANSFERASE"/>
    <property type="match status" value="1"/>
</dbReference>
<reference evidence="2 3" key="1">
    <citation type="journal article" date="2015" name="Nature">
        <title>rRNA introns, odd ribosomes, and small enigmatic genomes across a large radiation of phyla.</title>
        <authorList>
            <person name="Brown C.T."/>
            <person name="Hug L.A."/>
            <person name="Thomas B.C."/>
            <person name="Sharon I."/>
            <person name="Castelle C.J."/>
            <person name="Singh A."/>
            <person name="Wilkins M.J."/>
            <person name="Williams K.H."/>
            <person name="Banfield J.F."/>
        </authorList>
    </citation>
    <scope>NUCLEOTIDE SEQUENCE [LARGE SCALE GENOMIC DNA]</scope>
</reference>
<feature type="domain" description="Nucleotidyl transferase" evidence="1">
    <location>
        <begin position="8"/>
        <end position="242"/>
    </location>
</feature>
<dbReference type="GO" id="GO:0016740">
    <property type="term" value="F:transferase activity"/>
    <property type="evidence" value="ECO:0007669"/>
    <property type="project" value="UniProtKB-KW"/>
</dbReference>
<organism evidence="2 3">
    <name type="scientific">candidate division WWE3 bacterium GW2011_GWA2_44_16</name>
    <dbReference type="NCBI Taxonomy" id="1619110"/>
    <lineage>
        <taxon>Bacteria</taxon>
        <taxon>Katanobacteria</taxon>
    </lineage>
</organism>
<dbReference type="STRING" id="1619110.UW36_C0007G0038"/>
<dbReference type="InterPro" id="IPR005835">
    <property type="entry name" value="NTP_transferase_dom"/>
</dbReference>
<dbReference type="EMBL" id="LCIA01000007">
    <property type="protein sequence ID" value="KKT45357.1"/>
    <property type="molecule type" value="Genomic_DNA"/>
</dbReference>